<gene>
    <name evidence="3" type="ORF">ACJ72_00814</name>
</gene>
<sequence length="757" mass="83640">MPQNKAALGQLASRKTIVVGISGPSSSGKTTLARLLRTVFTPESDPRPGFRDAETGVVENKDTEGADGDRKKDDEPLRVFIIHEDDFYKPDDQIPVTTTSSGKRVQDWDTLGALDIRQLVSALSYVRSRGILPPRLISKEDLNDATDSGVSEDTIRRVRDEVTRRLEAILSTKCDESSGSMPLSLAFLEGFLLYAPPDDENHPLRNVHDNIHVPLFLPATYSVMKERREGRTGYVTIGPAPTPKPDENNNNNNQSRSTKSGADGIGNIEEDGDPLPHQNFWTDPPGYVDDIVWPRYIADHQWLLLPDPGVPRNEEELKEAVGEGEHVREDVGVLVAPGKGSADMTQLLEWGVKEILRVVEGEAGPALYHSTQNSMIGVLSVDSEVKIVSSVGLDPTLNSRLRKRGDADSQQELALCKFPPIFFFCQPSNSGRYAVYSCYHSGAWEFYVHYTHNWTRKMDRLPNLPLQTAAMLILIFFGLQIHAQREDRRPLSSPDLGWRITTELGSKSAMRVVCDYGETVTKSDSYYTCCPTSAKTPCVLPTTCAGNTLLYPGEKTLDWYVHVTFKPTTAPQVNLKFTDVLIVSLWQYSETTLCGPFTGTSRTPLHPIVRIDLALFCSRPQATQSTKTDASPASTTALPHETNSESPDAPAHNSTTSSKAWIAGVVVGVIALAVLFGVLGFCIAHSKDEDMVPVNAPSIDGKEDAHSAHQAVELHNYSPAELHFDTRPVELSHYQNNVVEMPTHHDRRFVAELEGHR</sequence>
<evidence type="ECO:0000256" key="1">
    <source>
        <dbReference type="SAM" id="MobiDB-lite"/>
    </source>
</evidence>
<evidence type="ECO:0008006" key="5">
    <source>
        <dbReference type="Google" id="ProtNLM"/>
    </source>
</evidence>
<dbReference type="OrthoDB" id="10041966at2759"/>
<evidence type="ECO:0000256" key="2">
    <source>
        <dbReference type="SAM" id="Phobius"/>
    </source>
</evidence>
<dbReference type="STRING" id="1658172.A0A1B7P714"/>
<keyword evidence="2" id="KW-1133">Transmembrane helix</keyword>
<dbReference type="Gene3D" id="3.40.50.300">
    <property type="entry name" value="P-loop containing nucleotide triphosphate hydrolases"/>
    <property type="match status" value="1"/>
</dbReference>
<dbReference type="SUPFAM" id="SSF52540">
    <property type="entry name" value="P-loop containing nucleoside triphosphate hydrolases"/>
    <property type="match status" value="1"/>
</dbReference>
<feature type="compositionally biased region" description="Basic and acidic residues" evidence="1">
    <location>
        <begin position="44"/>
        <end position="75"/>
    </location>
</feature>
<reference evidence="3 4" key="1">
    <citation type="submission" date="2015-07" db="EMBL/GenBank/DDBJ databases">
        <title>Emmonsia species relationships and genome sequence.</title>
        <authorList>
            <person name="Cuomo C.A."/>
            <person name="Schwartz I.S."/>
            <person name="Kenyon C."/>
            <person name="de Hoog G.S."/>
            <person name="Govender N.P."/>
            <person name="Botha A."/>
            <person name="Moreno L."/>
            <person name="de Vries M."/>
            <person name="Munoz J.F."/>
            <person name="Stielow J.B."/>
        </authorList>
    </citation>
    <scope>NUCLEOTIDE SEQUENCE [LARGE SCALE GENOMIC DNA]</scope>
    <source>
        <strain evidence="3 4">CBS 136260</strain>
    </source>
</reference>
<accession>A0A1B7P714</accession>
<feature type="region of interest" description="Disordered" evidence="1">
    <location>
        <begin position="624"/>
        <end position="655"/>
    </location>
</feature>
<name>A0A1B7P714_9EURO</name>
<organism evidence="3 4">
    <name type="scientific">Emergomyces africanus</name>
    <dbReference type="NCBI Taxonomy" id="1955775"/>
    <lineage>
        <taxon>Eukaryota</taxon>
        <taxon>Fungi</taxon>
        <taxon>Dikarya</taxon>
        <taxon>Ascomycota</taxon>
        <taxon>Pezizomycotina</taxon>
        <taxon>Eurotiomycetes</taxon>
        <taxon>Eurotiomycetidae</taxon>
        <taxon>Onygenales</taxon>
        <taxon>Ajellomycetaceae</taxon>
        <taxon>Emergomyces</taxon>
    </lineage>
</organism>
<dbReference type="EMBL" id="LGUA01000047">
    <property type="protein sequence ID" value="OAX84822.1"/>
    <property type="molecule type" value="Genomic_DNA"/>
</dbReference>
<comment type="caution">
    <text evidence="3">The sequence shown here is derived from an EMBL/GenBank/DDBJ whole genome shotgun (WGS) entry which is preliminary data.</text>
</comment>
<feature type="region of interest" description="Disordered" evidence="1">
    <location>
        <begin position="234"/>
        <end position="273"/>
    </location>
</feature>
<keyword evidence="2" id="KW-0812">Transmembrane</keyword>
<feature type="compositionally biased region" description="Polar residues" evidence="1">
    <location>
        <begin position="624"/>
        <end position="637"/>
    </location>
</feature>
<dbReference type="CDD" id="cd02024">
    <property type="entry name" value="NRK1"/>
    <property type="match status" value="1"/>
</dbReference>
<dbReference type="AlphaFoldDB" id="A0A1B7P714"/>
<protein>
    <recommendedName>
        <fullName evidence="5">Phosphoribulokinase/uridine kinase domain-containing protein</fullName>
    </recommendedName>
</protein>
<feature type="transmembrane region" description="Helical" evidence="2">
    <location>
        <begin position="660"/>
        <end position="684"/>
    </location>
</feature>
<proteinExistence type="predicted"/>
<keyword evidence="4" id="KW-1185">Reference proteome</keyword>
<evidence type="ECO:0000313" key="4">
    <source>
        <dbReference type="Proteomes" id="UP000091918"/>
    </source>
</evidence>
<feature type="region of interest" description="Disordered" evidence="1">
    <location>
        <begin position="43"/>
        <end position="75"/>
    </location>
</feature>
<dbReference type="Proteomes" id="UP000091918">
    <property type="component" value="Unassembled WGS sequence"/>
</dbReference>
<keyword evidence="2" id="KW-0472">Membrane</keyword>
<dbReference type="InterPro" id="IPR027417">
    <property type="entry name" value="P-loop_NTPase"/>
</dbReference>
<evidence type="ECO:0000313" key="3">
    <source>
        <dbReference type="EMBL" id="OAX84822.1"/>
    </source>
</evidence>